<evidence type="ECO:0000259" key="8">
    <source>
        <dbReference type="Pfam" id="PF02397"/>
    </source>
</evidence>
<gene>
    <name evidence="9" type="ORF">ACFPJ6_13935</name>
</gene>
<keyword evidence="4 7" id="KW-0812">Transmembrane</keyword>
<name>A0ABW0GSS9_9MICO</name>
<keyword evidence="5 7" id="KW-1133">Transmembrane helix</keyword>
<evidence type="ECO:0000256" key="5">
    <source>
        <dbReference type="ARBA" id="ARBA00022989"/>
    </source>
</evidence>
<evidence type="ECO:0000256" key="3">
    <source>
        <dbReference type="ARBA" id="ARBA00022679"/>
    </source>
</evidence>
<dbReference type="NCBIfam" id="TIGR03025">
    <property type="entry name" value="EPS_sugtrans"/>
    <property type="match status" value="1"/>
</dbReference>
<evidence type="ECO:0000256" key="7">
    <source>
        <dbReference type="SAM" id="Phobius"/>
    </source>
</evidence>
<feature type="transmembrane region" description="Helical" evidence="7">
    <location>
        <begin position="93"/>
        <end position="112"/>
    </location>
</feature>
<dbReference type="Proteomes" id="UP001596122">
    <property type="component" value="Unassembled WGS sequence"/>
</dbReference>
<comment type="caution">
    <text evidence="9">The sequence shown here is derived from an EMBL/GenBank/DDBJ whole genome shotgun (WGS) entry which is preliminary data.</text>
</comment>
<dbReference type="EMBL" id="JBHSLD010000013">
    <property type="protein sequence ID" value="MFC5381881.1"/>
    <property type="molecule type" value="Genomic_DNA"/>
</dbReference>
<feature type="transmembrane region" description="Helical" evidence="7">
    <location>
        <begin position="276"/>
        <end position="296"/>
    </location>
</feature>
<dbReference type="EC" id="2.7.8.-" evidence="9"/>
<feature type="domain" description="Bacterial sugar transferase" evidence="8">
    <location>
        <begin position="270"/>
        <end position="458"/>
    </location>
</feature>
<accession>A0ABW0GSS9</accession>
<dbReference type="Pfam" id="PF02397">
    <property type="entry name" value="Bac_transf"/>
    <property type="match status" value="1"/>
</dbReference>
<feature type="transmembrane region" description="Helical" evidence="7">
    <location>
        <begin position="34"/>
        <end position="56"/>
    </location>
</feature>
<reference evidence="10" key="1">
    <citation type="journal article" date="2019" name="Int. J. Syst. Evol. Microbiol.">
        <title>The Global Catalogue of Microorganisms (GCM) 10K type strain sequencing project: providing services to taxonomists for standard genome sequencing and annotation.</title>
        <authorList>
            <consortium name="The Broad Institute Genomics Platform"/>
            <consortium name="The Broad Institute Genome Sequencing Center for Infectious Disease"/>
            <person name="Wu L."/>
            <person name="Ma J."/>
        </authorList>
    </citation>
    <scope>NUCLEOTIDE SEQUENCE [LARGE SCALE GENOMIC DNA]</scope>
    <source>
        <strain evidence="10">CCUG 43114</strain>
    </source>
</reference>
<dbReference type="InterPro" id="IPR017475">
    <property type="entry name" value="EPS_sugar_tfrase"/>
</dbReference>
<evidence type="ECO:0000256" key="1">
    <source>
        <dbReference type="ARBA" id="ARBA00004141"/>
    </source>
</evidence>
<proteinExistence type="inferred from homology"/>
<dbReference type="PANTHER" id="PTHR30576:SF10">
    <property type="entry name" value="SLL5057 PROTEIN"/>
    <property type="match status" value="1"/>
</dbReference>
<keyword evidence="6 7" id="KW-0472">Membrane</keyword>
<evidence type="ECO:0000313" key="9">
    <source>
        <dbReference type="EMBL" id="MFC5381881.1"/>
    </source>
</evidence>
<evidence type="ECO:0000256" key="2">
    <source>
        <dbReference type="ARBA" id="ARBA00006464"/>
    </source>
</evidence>
<keyword evidence="10" id="KW-1185">Reference proteome</keyword>
<comment type="subcellular location">
    <subcellularLocation>
        <location evidence="1">Membrane</location>
        <topology evidence="1">Multi-pass membrane protein</topology>
    </subcellularLocation>
</comment>
<comment type="similarity">
    <text evidence="2">Belongs to the bacterial sugar transferase family.</text>
</comment>
<dbReference type="InterPro" id="IPR003362">
    <property type="entry name" value="Bact_transf"/>
</dbReference>
<evidence type="ECO:0000256" key="6">
    <source>
        <dbReference type="ARBA" id="ARBA00023136"/>
    </source>
</evidence>
<evidence type="ECO:0000256" key="4">
    <source>
        <dbReference type="ARBA" id="ARBA00022692"/>
    </source>
</evidence>
<dbReference type="RefSeq" id="WP_340271059.1">
    <property type="nucleotide sequence ID" value="NZ_JBBEOG010000009.1"/>
</dbReference>
<evidence type="ECO:0000313" key="10">
    <source>
        <dbReference type="Proteomes" id="UP001596122"/>
    </source>
</evidence>
<dbReference type="PANTHER" id="PTHR30576">
    <property type="entry name" value="COLANIC BIOSYNTHESIS UDP-GLUCOSE LIPID CARRIER TRANSFERASE"/>
    <property type="match status" value="1"/>
</dbReference>
<organism evidence="9 10">
    <name type="scientific">Aquipuribacter nitratireducens</name>
    <dbReference type="NCBI Taxonomy" id="650104"/>
    <lineage>
        <taxon>Bacteria</taxon>
        <taxon>Bacillati</taxon>
        <taxon>Actinomycetota</taxon>
        <taxon>Actinomycetes</taxon>
        <taxon>Micrococcales</taxon>
        <taxon>Intrasporangiaceae</taxon>
        <taxon>Aquipuribacter</taxon>
    </lineage>
</organism>
<feature type="transmembrane region" description="Helical" evidence="7">
    <location>
        <begin position="68"/>
        <end position="87"/>
    </location>
</feature>
<sequence>MAFFVALVVGSLAPVIVGQQAVWNLAGPLSFPVAVLLASVLVAAVWVCALGLGRAYENRFLVHGASENYRVSVSGVVALAVMGTLGWLVLPQVWAPVGIVGVALVLGLTLLSRSIMREQLQRRHAGGVTRRRVLVVGEPQEAVRLAARIHRNRYHGWHVVAAAEPGGMRHAALDTEDGLLLLDPVSGPEDVVLAAARSHADLVLVAPSGGARLTAIDVLERALHAEGREVALAPPMVEAVGPRVSLEAVCGLPVVHLSPPELGGPRRFVKALGDRFAAGLALLVLSPVFLVVGLAIRLDSPGPALFRQVRVGRNGRPFTILKFRTMHADAEARLLALVGDNEGAGPLFKMQDDPRVTRVGRFLRRTSLDELPQLLNVALGSMSVVGPRPPLPSEVEEYDATTMRRLLVPPGITGLWQVNGRSDLSWEESTRLDVRYVENWSLGFDLRILARTVVAVLQARGAY</sequence>
<keyword evidence="3 9" id="KW-0808">Transferase</keyword>
<dbReference type="GO" id="GO:0016740">
    <property type="term" value="F:transferase activity"/>
    <property type="evidence" value="ECO:0007669"/>
    <property type="project" value="UniProtKB-KW"/>
</dbReference>
<protein>
    <submittedName>
        <fullName evidence="9">Sugar transferase</fullName>
        <ecNumber evidence="9">2.7.8.-</ecNumber>
    </submittedName>
</protein>